<organism evidence="1 2">
    <name type="scientific">Kaistella gelatinilytica</name>
    <dbReference type="NCBI Taxonomy" id="2787636"/>
    <lineage>
        <taxon>Bacteria</taxon>
        <taxon>Pseudomonadati</taxon>
        <taxon>Bacteroidota</taxon>
        <taxon>Flavobacteriia</taxon>
        <taxon>Flavobacteriales</taxon>
        <taxon>Weeksellaceae</taxon>
        <taxon>Chryseobacterium group</taxon>
        <taxon>Kaistella</taxon>
    </lineage>
</organism>
<reference evidence="1 2" key="1">
    <citation type="submission" date="2020-11" db="EMBL/GenBank/DDBJ databases">
        <title>Kaistella gelatinilytica sp. nov., a flavobacterium isolated from Antarctic Soil.</title>
        <authorList>
            <person name="Li J."/>
        </authorList>
    </citation>
    <scope>NUCLEOTIDE SEQUENCE [LARGE SCALE GENOMIC DNA]</scope>
    <source>
        <strain evidence="1 2">G5-32</strain>
    </source>
</reference>
<accession>A0ABS0F8Y7</accession>
<gene>
    <name evidence="1" type="ORF">IV494_03160</name>
</gene>
<dbReference type="RefSeq" id="WP_196078711.1">
    <property type="nucleotide sequence ID" value="NZ_JADPVI010000001.1"/>
</dbReference>
<comment type="caution">
    <text evidence="1">The sequence shown here is derived from an EMBL/GenBank/DDBJ whole genome shotgun (WGS) entry which is preliminary data.</text>
</comment>
<keyword evidence="2" id="KW-1185">Reference proteome</keyword>
<protein>
    <submittedName>
        <fullName evidence="1">Uncharacterized protein</fullName>
    </submittedName>
</protein>
<name>A0ABS0F8Y7_9FLAO</name>
<dbReference type="Proteomes" id="UP000660070">
    <property type="component" value="Unassembled WGS sequence"/>
</dbReference>
<evidence type="ECO:0000313" key="2">
    <source>
        <dbReference type="Proteomes" id="UP000660070"/>
    </source>
</evidence>
<dbReference type="EMBL" id="JADPVI010000001">
    <property type="protein sequence ID" value="MBF8456171.1"/>
    <property type="molecule type" value="Genomic_DNA"/>
</dbReference>
<sequence length="120" mass="13762">MKNDYTFTNEYIHKNLEELWAIISIGLREKNILEISSIRGVNYKIEEVNNIVVSYSTPSRSSGKKEDLTKTDFLNFFKVLKSHSTFNTASIKLDLPTEIYAKRSPLFAVLLAMAIIKQTN</sequence>
<evidence type="ECO:0000313" key="1">
    <source>
        <dbReference type="EMBL" id="MBF8456171.1"/>
    </source>
</evidence>
<proteinExistence type="predicted"/>